<gene>
    <name evidence="1" type="ORF">B1812_15425</name>
</gene>
<evidence type="ECO:0000313" key="2">
    <source>
        <dbReference type="Proteomes" id="UP000193978"/>
    </source>
</evidence>
<protein>
    <submittedName>
        <fullName evidence="1">Uncharacterized protein</fullName>
    </submittedName>
</protein>
<dbReference type="EMBL" id="CP019948">
    <property type="protein sequence ID" value="ARN83690.1"/>
    <property type="molecule type" value="Genomic_DNA"/>
</dbReference>
<dbReference type="KEGG" id="mbry:B1812_15425"/>
<reference evidence="1 2" key="1">
    <citation type="submission" date="2017-02" db="EMBL/GenBank/DDBJ databases">
        <authorList>
            <person name="Peterson S.W."/>
        </authorList>
    </citation>
    <scope>NUCLEOTIDE SEQUENCE [LARGE SCALE GENOMIC DNA]</scope>
    <source>
        <strain evidence="1 2">S285</strain>
    </source>
</reference>
<organism evidence="1 2">
    <name type="scientific">Methylocystis bryophila</name>
    <dbReference type="NCBI Taxonomy" id="655015"/>
    <lineage>
        <taxon>Bacteria</taxon>
        <taxon>Pseudomonadati</taxon>
        <taxon>Pseudomonadota</taxon>
        <taxon>Alphaproteobacteria</taxon>
        <taxon>Hyphomicrobiales</taxon>
        <taxon>Methylocystaceae</taxon>
        <taxon>Methylocystis</taxon>
    </lineage>
</organism>
<proteinExistence type="predicted"/>
<dbReference type="STRING" id="655015.B1812_15425"/>
<name>A0A1W6N1F2_9HYPH</name>
<dbReference type="Proteomes" id="UP000193978">
    <property type="component" value="Chromosome"/>
</dbReference>
<accession>A0A1W6N1F2</accession>
<dbReference type="AlphaFoldDB" id="A0A1W6N1F2"/>
<keyword evidence="2" id="KW-1185">Reference proteome</keyword>
<sequence length="82" mass="9509">MELEDVREWAQSRETALPVAVAIWAIADGERTPQRIWEKPTPSEWDQVTMALDEYLRHGDFSRSPDGLYKWGLDHVRNLAPC</sequence>
<evidence type="ECO:0000313" key="1">
    <source>
        <dbReference type="EMBL" id="ARN83690.1"/>
    </source>
</evidence>